<feature type="domain" description="M23ase beta-sheet core" evidence="1">
    <location>
        <begin position="80"/>
        <end position="124"/>
    </location>
</feature>
<dbReference type="CDD" id="cd12797">
    <property type="entry name" value="M23_peptidase"/>
    <property type="match status" value="1"/>
</dbReference>
<dbReference type="InterPro" id="IPR050570">
    <property type="entry name" value="Cell_wall_metabolism_enzyme"/>
</dbReference>
<evidence type="ECO:0000259" key="1">
    <source>
        <dbReference type="Pfam" id="PF01551"/>
    </source>
</evidence>
<dbReference type="PANTHER" id="PTHR21666:SF270">
    <property type="entry name" value="MUREIN HYDROLASE ACTIVATOR ENVC"/>
    <property type="match status" value="1"/>
</dbReference>
<name>A0ABN0HAB7_9LEPT</name>
<dbReference type="InterPro" id="IPR016047">
    <property type="entry name" value="M23ase_b-sheet_dom"/>
</dbReference>
<evidence type="ECO:0000313" key="2">
    <source>
        <dbReference type="EMBL" id="EJZ42619.1"/>
    </source>
</evidence>
<dbReference type="Pfam" id="PF01551">
    <property type="entry name" value="Peptidase_M23"/>
    <property type="match status" value="1"/>
</dbReference>
<reference evidence="2 3" key="1">
    <citation type="submission" date="2012-08" db="EMBL/GenBank/DDBJ databases">
        <authorList>
            <person name="Harkins D.M."/>
            <person name="Durkin A.S."/>
            <person name="Selengut J.D."/>
            <person name="Sanka R."/>
            <person name="DePew J."/>
            <person name="Purushe J."/>
            <person name="Matthias M.A."/>
            <person name="Vinetz J.M."/>
            <person name="Sutton G.G."/>
            <person name="Nelson W.C."/>
            <person name="Fouts D.E."/>
        </authorList>
    </citation>
    <scope>NUCLEOTIDE SEQUENCE [LARGE SCALE GENOMIC DNA]</scope>
    <source>
        <strain evidence="2 3">MMD4847</strain>
    </source>
</reference>
<dbReference type="EMBL" id="AHOM02000004">
    <property type="protein sequence ID" value="EJZ42619.1"/>
    <property type="molecule type" value="Genomic_DNA"/>
</dbReference>
<protein>
    <submittedName>
        <fullName evidence="2">Peptidase, M23 domain protein</fullName>
    </submittedName>
</protein>
<dbReference type="Proteomes" id="UP000018720">
    <property type="component" value="Unassembled WGS sequence"/>
</dbReference>
<evidence type="ECO:0000313" key="3">
    <source>
        <dbReference type="Proteomes" id="UP000018720"/>
    </source>
</evidence>
<sequence>MLNLDGKPSKQFHLGIDLGGYNDVIAVEDCVIKSVLGKDKEYPVRFVWENGTWKDRIKSGEIPEGRAWTPYIIAVGVHTKNQYKFKHTDARKAKGQKVKAGEVIGKTGNFGYSLGSHLHFEVWPFDEKEQKWKEPIDPEIFLKEKGLL</sequence>
<organism evidence="2 3">
    <name type="scientific">Leptospira licerasiae str. MMD4847</name>
    <dbReference type="NCBI Taxonomy" id="1049971"/>
    <lineage>
        <taxon>Bacteria</taxon>
        <taxon>Pseudomonadati</taxon>
        <taxon>Spirochaetota</taxon>
        <taxon>Spirochaetia</taxon>
        <taxon>Leptospirales</taxon>
        <taxon>Leptospiraceae</taxon>
        <taxon>Leptospira</taxon>
    </lineage>
</organism>
<dbReference type="Gene3D" id="2.70.70.10">
    <property type="entry name" value="Glucose Permease (Domain IIA)"/>
    <property type="match status" value="1"/>
</dbReference>
<dbReference type="InterPro" id="IPR011055">
    <property type="entry name" value="Dup_hybrid_motif"/>
</dbReference>
<dbReference type="SUPFAM" id="SSF51261">
    <property type="entry name" value="Duplicated hybrid motif"/>
    <property type="match status" value="1"/>
</dbReference>
<gene>
    <name evidence="2" type="ORF">LEP1GSC178_3567</name>
</gene>
<dbReference type="PANTHER" id="PTHR21666">
    <property type="entry name" value="PEPTIDASE-RELATED"/>
    <property type="match status" value="1"/>
</dbReference>
<comment type="caution">
    <text evidence="2">The sequence shown here is derived from an EMBL/GenBank/DDBJ whole genome shotgun (WGS) entry which is preliminary data.</text>
</comment>
<keyword evidence="3" id="KW-1185">Reference proteome</keyword>
<proteinExistence type="predicted"/>
<accession>A0ABN0HAB7</accession>